<dbReference type="Gene3D" id="2.40.50.40">
    <property type="match status" value="3"/>
</dbReference>
<dbReference type="SUPFAM" id="SSF54117">
    <property type="entry name" value="Interleukin 8-like chemokines"/>
    <property type="match status" value="3"/>
</dbReference>
<evidence type="ECO:0000256" key="1">
    <source>
        <dbReference type="ARBA" id="ARBA00004613"/>
    </source>
</evidence>
<evidence type="ECO:0000256" key="4">
    <source>
        <dbReference type="ARBA" id="ARBA00022525"/>
    </source>
</evidence>
<dbReference type="GO" id="GO:0006952">
    <property type="term" value="P:defense response"/>
    <property type="evidence" value="ECO:0007669"/>
    <property type="project" value="InterPro"/>
</dbReference>
<keyword evidence="6" id="KW-0732">Signal</keyword>
<dbReference type="SMART" id="SM00199">
    <property type="entry name" value="SCY"/>
    <property type="match status" value="2"/>
</dbReference>
<feature type="chain" id="PRO_5041270749" evidence="6">
    <location>
        <begin position="23"/>
        <end position="223"/>
    </location>
</feature>
<dbReference type="AlphaFoldDB" id="A0A8X7XBV7"/>
<accession>A0A8X7XBV7</accession>
<dbReference type="FunFam" id="2.40.50.40:FF:000004">
    <property type="entry name" value="C-X-C motif chemokine"/>
    <property type="match status" value="1"/>
</dbReference>
<evidence type="ECO:0000256" key="3">
    <source>
        <dbReference type="ARBA" id="ARBA00022514"/>
    </source>
</evidence>
<dbReference type="InterPro" id="IPR033899">
    <property type="entry name" value="CXC_Chemokine_domain"/>
</dbReference>
<dbReference type="InterPro" id="IPR001811">
    <property type="entry name" value="Chemokine_IL8-like_dom"/>
</dbReference>
<feature type="domain" description="Chemokine interleukin-8-like" evidence="7">
    <location>
        <begin position="94"/>
        <end position="141"/>
    </location>
</feature>
<dbReference type="GO" id="GO:0006955">
    <property type="term" value="P:immune response"/>
    <property type="evidence" value="ECO:0007669"/>
    <property type="project" value="InterPro"/>
</dbReference>
<dbReference type="Proteomes" id="UP000886611">
    <property type="component" value="Unassembled WGS sequence"/>
</dbReference>
<gene>
    <name evidence="8" type="primary">Cxcl8_0</name>
    <name evidence="8" type="ORF">GTO96_0020832</name>
</gene>
<dbReference type="PRINTS" id="PR00437">
    <property type="entry name" value="SMALLCYTKCXC"/>
</dbReference>
<evidence type="ECO:0000256" key="5">
    <source>
        <dbReference type="ARBA" id="ARBA00054901"/>
    </source>
</evidence>
<dbReference type="InterPro" id="IPR039809">
    <property type="entry name" value="Chemokine_b/g/d"/>
</dbReference>
<dbReference type="GO" id="GO:0008009">
    <property type="term" value="F:chemokine activity"/>
    <property type="evidence" value="ECO:0007669"/>
    <property type="project" value="InterPro"/>
</dbReference>
<evidence type="ECO:0000256" key="6">
    <source>
        <dbReference type="SAM" id="SignalP"/>
    </source>
</evidence>
<dbReference type="PRINTS" id="PR00436">
    <property type="entry name" value="INTERLEUKIN8"/>
</dbReference>
<feature type="signal peptide" evidence="6">
    <location>
        <begin position="1"/>
        <end position="22"/>
    </location>
</feature>
<name>A0A8X7XBV7_POLSE</name>
<evidence type="ECO:0000259" key="7">
    <source>
        <dbReference type="SMART" id="SM00199"/>
    </source>
</evidence>
<keyword evidence="9" id="KW-1185">Reference proteome</keyword>
<evidence type="ECO:0000256" key="2">
    <source>
        <dbReference type="ARBA" id="ARBA00010665"/>
    </source>
</evidence>
<dbReference type="InterPro" id="IPR036048">
    <property type="entry name" value="Interleukin_8-like_sf"/>
</dbReference>
<feature type="domain" description="Chemokine interleukin-8-like" evidence="7">
    <location>
        <begin position="24"/>
        <end position="85"/>
    </location>
</feature>
<evidence type="ECO:0000313" key="9">
    <source>
        <dbReference type="Proteomes" id="UP000886611"/>
    </source>
</evidence>
<dbReference type="PANTHER" id="PTHR12015">
    <property type="entry name" value="SMALL INDUCIBLE CYTOKINE A"/>
    <property type="match status" value="1"/>
</dbReference>
<comment type="function">
    <text evidence="5">Ligand for cxcr3.2. Chemotactic for macrophages.</text>
</comment>
<reference evidence="8 9" key="1">
    <citation type="journal article" date="2021" name="Cell">
        <title>Tracing the genetic footprints of vertebrate landing in non-teleost ray-finned fishes.</title>
        <authorList>
            <person name="Bi X."/>
            <person name="Wang K."/>
            <person name="Yang L."/>
            <person name="Pan H."/>
            <person name="Jiang H."/>
            <person name="Wei Q."/>
            <person name="Fang M."/>
            <person name="Yu H."/>
            <person name="Zhu C."/>
            <person name="Cai Y."/>
            <person name="He Y."/>
            <person name="Gan X."/>
            <person name="Zeng H."/>
            <person name="Yu D."/>
            <person name="Zhu Y."/>
            <person name="Jiang H."/>
            <person name="Qiu Q."/>
            <person name="Yang H."/>
            <person name="Zhang Y.E."/>
            <person name="Wang W."/>
            <person name="Zhu M."/>
            <person name="He S."/>
            <person name="Zhang G."/>
        </authorList>
    </citation>
    <scope>NUCLEOTIDE SEQUENCE [LARGE SCALE GENOMIC DNA]</scope>
    <source>
        <strain evidence="8">Bchr_013</strain>
    </source>
</reference>
<feature type="non-terminal residue" evidence="8">
    <location>
        <position position="223"/>
    </location>
</feature>
<dbReference type="GO" id="GO:0005615">
    <property type="term" value="C:extracellular space"/>
    <property type="evidence" value="ECO:0007669"/>
    <property type="project" value="UniProtKB-KW"/>
</dbReference>
<comment type="similarity">
    <text evidence="2">Belongs to the intercrine alpha (chemokine CxC) family.</text>
</comment>
<protein>
    <submittedName>
        <fullName evidence="8">IL8 protein</fullName>
    </submittedName>
</protein>
<dbReference type="InterPro" id="IPR001089">
    <property type="entry name" value="Chemokine_CXC"/>
</dbReference>
<dbReference type="PANTHER" id="PTHR12015:SF198">
    <property type="entry name" value="PLATELET BASIC PROTEIN"/>
    <property type="match status" value="1"/>
</dbReference>
<feature type="non-terminal residue" evidence="8">
    <location>
        <position position="1"/>
    </location>
</feature>
<dbReference type="EMBL" id="JAATIS010001241">
    <property type="protein sequence ID" value="KAG2466370.1"/>
    <property type="molecule type" value="Genomic_DNA"/>
</dbReference>
<dbReference type="CDD" id="cd00273">
    <property type="entry name" value="Chemokine_CXC"/>
    <property type="match status" value="1"/>
</dbReference>
<evidence type="ECO:0000313" key="8">
    <source>
        <dbReference type="EMBL" id="KAG2466370.1"/>
    </source>
</evidence>
<organism evidence="8 9">
    <name type="scientific">Polypterus senegalus</name>
    <name type="common">Senegal bichir</name>
    <dbReference type="NCBI Taxonomy" id="55291"/>
    <lineage>
        <taxon>Eukaryota</taxon>
        <taxon>Metazoa</taxon>
        <taxon>Chordata</taxon>
        <taxon>Craniata</taxon>
        <taxon>Vertebrata</taxon>
        <taxon>Euteleostomi</taxon>
        <taxon>Actinopterygii</taxon>
        <taxon>Polypteriformes</taxon>
        <taxon>Polypteridae</taxon>
        <taxon>Polypterus</taxon>
    </lineage>
</organism>
<comment type="subcellular location">
    <subcellularLocation>
        <location evidence="1">Secreted</location>
    </subcellularLocation>
</comment>
<dbReference type="Pfam" id="PF00048">
    <property type="entry name" value="IL8"/>
    <property type="match status" value="1"/>
</dbReference>
<sequence length="223" mass="24397">MNCRIPVTVAVFFLALTVLSEGIELRCQCIKKESRFIHPRRLLNVELFPSGPHCKDAEVIASLKTGEKICLEPTAPWVKLIIKKILESASLKTGEKICLEPTAPWVKLIIKKILESASLKNGEKICLEPTAPWVKIIIKKILERTWRSAHSGIPAEVALLFVGASFIPILPDGAALSALAGLLLGAVWEEEEQDNVSGSTPSCLGGLLFIFPWPVEESSDAHV</sequence>
<comment type="caution">
    <text evidence="8">The sequence shown here is derived from an EMBL/GenBank/DDBJ whole genome shotgun (WGS) entry which is preliminary data.</text>
</comment>
<dbReference type="GO" id="GO:0042056">
    <property type="term" value="F:chemoattractant activity"/>
    <property type="evidence" value="ECO:0007669"/>
    <property type="project" value="UniProtKB-ARBA"/>
</dbReference>
<keyword evidence="4" id="KW-0964">Secreted</keyword>
<keyword evidence="3" id="KW-0202">Cytokine</keyword>
<proteinExistence type="inferred from homology"/>